<keyword evidence="1" id="KW-0732">Signal</keyword>
<protein>
    <submittedName>
        <fullName evidence="3">CAP domain-containing protein</fullName>
    </submittedName>
</protein>
<dbReference type="Pfam" id="PF00188">
    <property type="entry name" value="CAP"/>
    <property type="match status" value="1"/>
</dbReference>
<dbReference type="AlphaFoldDB" id="A0A6B3RL28"/>
<dbReference type="PANTHER" id="PTHR31157">
    <property type="entry name" value="SCP DOMAIN-CONTAINING PROTEIN"/>
    <property type="match status" value="1"/>
</dbReference>
<dbReference type="PROSITE" id="PS51257">
    <property type="entry name" value="PROKAR_LIPOPROTEIN"/>
    <property type="match status" value="1"/>
</dbReference>
<evidence type="ECO:0000256" key="1">
    <source>
        <dbReference type="SAM" id="SignalP"/>
    </source>
</evidence>
<evidence type="ECO:0000313" key="4">
    <source>
        <dbReference type="Proteomes" id="UP000481421"/>
    </source>
</evidence>
<dbReference type="RefSeq" id="WP_164611741.1">
    <property type="nucleotide sequence ID" value="NZ_JAAIKE010000003.1"/>
</dbReference>
<dbReference type="SUPFAM" id="SSF55797">
    <property type="entry name" value="PR-1-like"/>
    <property type="match status" value="1"/>
</dbReference>
<organism evidence="3 4">
    <name type="scientific">Pseudotabrizicola algicola</name>
    <dbReference type="NCBI Taxonomy" id="2709381"/>
    <lineage>
        <taxon>Bacteria</taxon>
        <taxon>Pseudomonadati</taxon>
        <taxon>Pseudomonadota</taxon>
        <taxon>Alphaproteobacteria</taxon>
        <taxon>Rhodobacterales</taxon>
        <taxon>Paracoccaceae</taxon>
        <taxon>Pseudotabrizicola</taxon>
    </lineage>
</organism>
<sequence length="155" mass="16599">MRIILAAVLLAASLPATGMACSKPSGAAGLERGLVQWINQERQARGLAALRPSDKLAAAAQQHGCDMATRGYFAHRRDGGPSMGDRARANGYAFRKMVENLAHSRNASVDSAAGIWRNSPQHWANILSPEMRDIGVSVTTGGGRIYWVMKAAQAR</sequence>
<feature type="chain" id="PRO_5025594486" evidence="1">
    <location>
        <begin position="21"/>
        <end position="155"/>
    </location>
</feature>
<reference evidence="3 4" key="1">
    <citation type="submission" date="2020-02" db="EMBL/GenBank/DDBJ databases">
        <title>Rhodobacter algicola sp. nov., isolated from microalga culture.</title>
        <authorList>
            <person name="Park C.-Y."/>
        </authorList>
    </citation>
    <scope>NUCLEOTIDE SEQUENCE [LARGE SCALE GENOMIC DNA]</scope>
    <source>
        <strain evidence="3 4">ETT8</strain>
    </source>
</reference>
<proteinExistence type="predicted"/>
<evidence type="ECO:0000259" key="2">
    <source>
        <dbReference type="Pfam" id="PF00188"/>
    </source>
</evidence>
<evidence type="ECO:0000313" key="3">
    <source>
        <dbReference type="EMBL" id="NEX46744.1"/>
    </source>
</evidence>
<dbReference type="CDD" id="cd05379">
    <property type="entry name" value="CAP_bacterial"/>
    <property type="match status" value="1"/>
</dbReference>
<feature type="domain" description="SCP" evidence="2">
    <location>
        <begin position="38"/>
        <end position="149"/>
    </location>
</feature>
<dbReference type="InterPro" id="IPR014044">
    <property type="entry name" value="CAP_dom"/>
</dbReference>
<feature type="signal peptide" evidence="1">
    <location>
        <begin position="1"/>
        <end position="20"/>
    </location>
</feature>
<accession>A0A6B3RL28</accession>
<name>A0A6B3RL28_9RHOB</name>
<dbReference type="Proteomes" id="UP000481421">
    <property type="component" value="Unassembled WGS sequence"/>
</dbReference>
<comment type="caution">
    <text evidence="3">The sequence shown here is derived from an EMBL/GenBank/DDBJ whole genome shotgun (WGS) entry which is preliminary data.</text>
</comment>
<dbReference type="Gene3D" id="3.40.33.10">
    <property type="entry name" value="CAP"/>
    <property type="match status" value="1"/>
</dbReference>
<keyword evidence="4" id="KW-1185">Reference proteome</keyword>
<gene>
    <name evidence="3" type="ORF">G3572_11045</name>
</gene>
<dbReference type="PANTHER" id="PTHR31157:SF1">
    <property type="entry name" value="SCP DOMAIN-CONTAINING PROTEIN"/>
    <property type="match status" value="1"/>
</dbReference>
<dbReference type="EMBL" id="JAAIKE010000003">
    <property type="protein sequence ID" value="NEX46744.1"/>
    <property type="molecule type" value="Genomic_DNA"/>
</dbReference>
<dbReference type="InterPro" id="IPR035940">
    <property type="entry name" value="CAP_sf"/>
</dbReference>